<feature type="transmembrane region" description="Helical" evidence="9">
    <location>
        <begin position="1299"/>
        <end position="1321"/>
    </location>
</feature>
<dbReference type="InterPro" id="IPR013525">
    <property type="entry name" value="ABC2_TM"/>
</dbReference>
<keyword evidence="7 9" id="KW-1133">Transmembrane helix</keyword>
<keyword evidence="6" id="KW-0067">ATP-binding</keyword>
<dbReference type="InterPro" id="IPR027417">
    <property type="entry name" value="P-loop_NTPase"/>
</dbReference>
<dbReference type="Pfam" id="PF01061">
    <property type="entry name" value="ABC2_membrane"/>
    <property type="match status" value="2"/>
</dbReference>
<feature type="transmembrane region" description="Helical" evidence="9">
    <location>
        <begin position="1449"/>
        <end position="1470"/>
    </location>
</feature>
<dbReference type="PROSITE" id="PS00211">
    <property type="entry name" value="ABC_TRANSPORTER_1"/>
    <property type="match status" value="1"/>
</dbReference>
<evidence type="ECO:0000256" key="7">
    <source>
        <dbReference type="ARBA" id="ARBA00022989"/>
    </source>
</evidence>
<dbReference type="GO" id="GO:0016020">
    <property type="term" value="C:membrane"/>
    <property type="evidence" value="ECO:0007669"/>
    <property type="project" value="UniProtKB-SubCell"/>
</dbReference>
<feature type="transmembrane region" description="Helical" evidence="9">
    <location>
        <begin position="760"/>
        <end position="777"/>
    </location>
</feature>
<feature type="domain" description="ABC transporter" evidence="10">
    <location>
        <begin position="147"/>
        <end position="398"/>
    </location>
</feature>
<comment type="subcellular location">
    <subcellularLocation>
        <location evidence="1">Membrane</location>
        <topology evidence="1">Multi-pass membrane protein</topology>
    </subcellularLocation>
</comment>
<dbReference type="GO" id="GO:0140359">
    <property type="term" value="F:ABC-type transporter activity"/>
    <property type="evidence" value="ECO:0007669"/>
    <property type="project" value="InterPro"/>
</dbReference>
<evidence type="ECO:0000256" key="8">
    <source>
        <dbReference type="ARBA" id="ARBA00023136"/>
    </source>
</evidence>
<keyword evidence="3 9" id="KW-0812">Transmembrane</keyword>
<dbReference type="Pfam" id="PF06422">
    <property type="entry name" value="PDR_CDR"/>
    <property type="match status" value="1"/>
</dbReference>
<evidence type="ECO:0000313" key="12">
    <source>
        <dbReference type="Proteomes" id="UP000292447"/>
    </source>
</evidence>
<feature type="transmembrane region" description="Helical" evidence="9">
    <location>
        <begin position="619"/>
        <end position="637"/>
    </location>
</feature>
<dbReference type="FunFam" id="3.40.50.300:FF:000054">
    <property type="entry name" value="ABC multidrug transporter atrF"/>
    <property type="match status" value="1"/>
</dbReference>
<evidence type="ECO:0000256" key="3">
    <source>
        <dbReference type="ARBA" id="ARBA00022692"/>
    </source>
</evidence>
<dbReference type="STRING" id="2163413.A0A4P6XP99"/>
<dbReference type="InterPro" id="IPR034003">
    <property type="entry name" value="ABCG_PDR_2"/>
</dbReference>
<proteinExistence type="predicted"/>
<accession>A0A4P6XP99</accession>
<dbReference type="InterPro" id="IPR017871">
    <property type="entry name" value="ABC_transporter-like_CS"/>
</dbReference>
<dbReference type="GO" id="GO:0016887">
    <property type="term" value="F:ATP hydrolysis activity"/>
    <property type="evidence" value="ECO:0007669"/>
    <property type="project" value="InterPro"/>
</dbReference>
<dbReference type="SUPFAM" id="SSF52540">
    <property type="entry name" value="P-loop containing nucleoside triphosphate hydrolases"/>
    <property type="match status" value="2"/>
</dbReference>
<dbReference type="Pfam" id="PF00005">
    <property type="entry name" value="ABC_tran"/>
    <property type="match status" value="2"/>
</dbReference>
<evidence type="ECO:0000256" key="5">
    <source>
        <dbReference type="ARBA" id="ARBA00022741"/>
    </source>
</evidence>
<organism evidence="11 12">
    <name type="scientific">Metschnikowia aff. pulcherrima</name>
    <dbReference type="NCBI Taxonomy" id="2163413"/>
    <lineage>
        <taxon>Eukaryota</taxon>
        <taxon>Fungi</taxon>
        <taxon>Dikarya</taxon>
        <taxon>Ascomycota</taxon>
        <taxon>Saccharomycotina</taxon>
        <taxon>Pichiomycetes</taxon>
        <taxon>Metschnikowiaceae</taxon>
        <taxon>Metschnikowia</taxon>
    </lineage>
</organism>
<evidence type="ECO:0000256" key="6">
    <source>
        <dbReference type="ARBA" id="ARBA00022840"/>
    </source>
</evidence>
<feature type="transmembrane region" description="Helical" evidence="9">
    <location>
        <begin position="649"/>
        <end position="669"/>
    </location>
</feature>
<dbReference type="Proteomes" id="UP000292447">
    <property type="component" value="Chromosome IV"/>
</dbReference>
<evidence type="ECO:0000313" key="11">
    <source>
        <dbReference type="EMBL" id="QBM89307.1"/>
    </source>
</evidence>
<dbReference type="InterPro" id="IPR010929">
    <property type="entry name" value="PDR_CDR_ABC"/>
</dbReference>
<feature type="transmembrane region" description="Helical" evidence="9">
    <location>
        <begin position="508"/>
        <end position="530"/>
    </location>
</feature>
<dbReference type="InterPro" id="IPR005285">
    <property type="entry name" value="Drug-R_PDR/CDR"/>
</dbReference>
<feature type="transmembrane region" description="Helical" evidence="9">
    <location>
        <begin position="1182"/>
        <end position="1199"/>
    </location>
</feature>
<evidence type="ECO:0000256" key="1">
    <source>
        <dbReference type="ARBA" id="ARBA00004141"/>
    </source>
</evidence>
<feature type="transmembrane region" description="Helical" evidence="9">
    <location>
        <begin position="1327"/>
        <end position="1347"/>
    </location>
</feature>
<name>A0A4P6XP99_9ASCO</name>
<dbReference type="CDD" id="cd03232">
    <property type="entry name" value="ABCG_PDR_domain2"/>
    <property type="match status" value="1"/>
</dbReference>
<keyword evidence="8 9" id="KW-0472">Membrane</keyword>
<feature type="transmembrane region" description="Helical" evidence="9">
    <location>
        <begin position="1211"/>
        <end position="1230"/>
    </location>
</feature>
<dbReference type="InterPro" id="IPR029481">
    <property type="entry name" value="ABC_trans_N"/>
</dbReference>
<keyword evidence="12" id="KW-1185">Reference proteome</keyword>
<gene>
    <name evidence="11" type="primary">MPUL0D03770</name>
    <name evidence="11" type="ORF">METSCH_D03770</name>
</gene>
<keyword evidence="2" id="KW-0813">Transport</keyword>
<dbReference type="GO" id="GO:0005524">
    <property type="term" value="F:ATP binding"/>
    <property type="evidence" value="ECO:0007669"/>
    <property type="project" value="UniProtKB-KW"/>
</dbReference>
<keyword evidence="4" id="KW-0677">Repeat</keyword>
<evidence type="ECO:0000256" key="2">
    <source>
        <dbReference type="ARBA" id="ARBA00022448"/>
    </source>
</evidence>
<evidence type="ECO:0000256" key="4">
    <source>
        <dbReference type="ARBA" id="ARBA00022737"/>
    </source>
</evidence>
<dbReference type="GO" id="GO:1990961">
    <property type="term" value="P:xenobiotic detoxification by transmembrane export across the plasma membrane"/>
    <property type="evidence" value="ECO:0007669"/>
    <property type="project" value="InterPro"/>
</dbReference>
<dbReference type="NCBIfam" id="TIGR00956">
    <property type="entry name" value="3a01205"/>
    <property type="match status" value="1"/>
</dbReference>
<dbReference type="SMART" id="SM00382">
    <property type="entry name" value="AAA"/>
    <property type="match status" value="2"/>
</dbReference>
<reference evidence="12" key="1">
    <citation type="submission" date="2019-03" db="EMBL/GenBank/DDBJ databases">
        <title>Snf2 controls pulcherriminic acid biosynthesis and connects pigmentation and antifungal activity of the yeast Metschnikowia pulcherrima.</title>
        <authorList>
            <person name="Gore-Lloyd D."/>
            <person name="Sumann I."/>
            <person name="Brachmann A.O."/>
            <person name="Schneeberger K."/>
            <person name="Ortiz-Merino R.A."/>
            <person name="Moreno-Beltran M."/>
            <person name="Schlaefli M."/>
            <person name="Kirner P."/>
            <person name="Santos Kron A."/>
            <person name="Wolfe K.H."/>
            <person name="Piel J."/>
            <person name="Ahrens C.H."/>
            <person name="Henk D."/>
            <person name="Freimoser F.M."/>
        </authorList>
    </citation>
    <scope>NUCLEOTIDE SEQUENCE [LARGE SCALE GENOMIC DNA]</scope>
    <source>
        <strain evidence="12">APC 1.2</strain>
    </source>
</reference>
<feature type="domain" description="ABC transporter" evidence="10">
    <location>
        <begin position="834"/>
        <end position="1083"/>
    </location>
</feature>
<feature type="transmembrane region" description="Helical" evidence="9">
    <location>
        <begin position="1354"/>
        <end position="1377"/>
    </location>
</feature>
<dbReference type="Pfam" id="PF14510">
    <property type="entry name" value="ABC_trans_N"/>
    <property type="match status" value="1"/>
</dbReference>
<evidence type="ECO:0000256" key="9">
    <source>
        <dbReference type="SAM" id="Phobius"/>
    </source>
</evidence>
<dbReference type="Gene3D" id="3.40.50.300">
    <property type="entry name" value="P-loop containing nucleotide triphosphate hydrolases"/>
    <property type="match status" value="2"/>
</dbReference>
<feature type="transmembrane region" description="Helical" evidence="9">
    <location>
        <begin position="1250"/>
        <end position="1278"/>
    </location>
</feature>
<feature type="transmembrane region" description="Helical" evidence="9">
    <location>
        <begin position="595"/>
        <end position="612"/>
    </location>
</feature>
<dbReference type="PROSITE" id="PS50893">
    <property type="entry name" value="ABC_TRANSPORTER_2"/>
    <property type="match status" value="2"/>
</dbReference>
<dbReference type="EMBL" id="CP034459">
    <property type="protein sequence ID" value="QBM89307.1"/>
    <property type="molecule type" value="Genomic_DNA"/>
</dbReference>
<dbReference type="InterPro" id="IPR003439">
    <property type="entry name" value="ABC_transporter-like_ATP-bd"/>
</dbReference>
<dbReference type="CDD" id="cd03233">
    <property type="entry name" value="ABCG_PDR_domain1"/>
    <property type="match status" value="1"/>
</dbReference>
<feature type="transmembrane region" description="Helical" evidence="9">
    <location>
        <begin position="542"/>
        <end position="563"/>
    </location>
</feature>
<keyword evidence="5" id="KW-0547">Nucleotide-binding</keyword>
<dbReference type="PANTHER" id="PTHR19241">
    <property type="entry name" value="ATP-BINDING CASSETTE TRANSPORTER"/>
    <property type="match status" value="1"/>
</dbReference>
<dbReference type="InterPro" id="IPR003593">
    <property type="entry name" value="AAA+_ATPase"/>
</dbReference>
<dbReference type="InterPro" id="IPR034001">
    <property type="entry name" value="ABCG_PDR_1"/>
</dbReference>
<evidence type="ECO:0000259" key="10">
    <source>
        <dbReference type="PROSITE" id="PS50893"/>
    </source>
</evidence>
<sequence>MSTTNTSNTYSGDLTLAGSKKGSYDTEFEGLDSQAQAEIRKLARHVSRGTAPGVSEDLYLARTKPDADVPGCSPFAGNLDPRLDPNASAFDTSFWIENLQKLAYSDTDYYKPSSLGLVYKDLRTYGQDTGADYQSNFGNTLFKAAASFLQQFRKHDPASQVDILKPMDGIIRLGKVTVVLGRPGAGCTTFLKTIAAQTYGFHVDKNSVISYDGLLPEEIERNFRGEVVYCAETEAHFPHMSVGDTLTFAARMRTPQNRPLGVSRETYARHMADVAMATFGLSHTRNSKVGNDYIRGVSGGERKRVSIAEVYLAQARVQCWDNLTRGLDSATALEFVRALKTSAQVSRLTSLVAIYQCSQDAYDLFDDVVLLYEGYQIYYGSAREAKQYFVDMGFYCPPRQTTADFLTSLTNPMEREVQEGCENIVPRTPKEFSDRWNDSVERAKVVAIIDSELKDGKVAAKRLEFWQHYNARQATSSRPKSPFTVSFSMQVKYLMGRNFLRTKGDPSVTLFTVIGNSVMAIIIGSLFISLEKNTDAFFARTAVLFFAVLFNAFSSLLEILSLYEARPIVEKHKKFAFYHPAADACASIITELPPKIATCLFFNIILYFMVHLRRSPGHFFYFVLMNFIGTLTMSHLFRTIGALTKNLALAMTPASVLLLALSIFTGFVIPPQQILGWCHWIYYLDPIGYVFEGLVANEFHARDFECSHFVPSGVSYNQYVGTNNRICSVKGSEPGLSYVNGDAFIRASFLYNNSRKWRNFGIVMAFVIVFFFTYIIAVEYNKGAMQKGEVLVFQQSSYRKQKKQRKDVETGDYEKVAPEEELELQSDLSPDEKLRPQNIFNWRNLKYEVNIKGEKRVILNDINGWVKPGQVTALMGASGAGKTTLLNALSDRLTSGTITDGVRMVNGRPLDSSFQRSIGYVQQQDLHLETSTVREALRFSAYLRQPALVSKGSKDKYVEHILDLLEMRAYSDAVVGVSGEGLNVEQRKRLTIGVELVAKPKLLVFLDEPTSGLDSQTAWSICKLIRKLANHGQAILCTIHQPSAMLMKEFDRLLFLQRGGQTIYFGDLGENSKVLIDYFELYGAPRCPPEANPAEWMLEVIGAAPGSQANQDYHEVWKNSREYQAVLSELASMETNLSKLPVETNAENTKSYAAGFFTQYMLVTKRVLEQNWRSPVYTYNKLFLTIISSLFNGFVFFKATNSQQGLQNQMFSIFMFLLIFETLVEQYLPYFVSQRSLYEVRERPSKTFSWFAFITAQITAEIPWNILCGTIGFFCWYYPLALYNNAAQTDAVASRGATMWFALVLFFIYTSTMGQLCISFIELAHNAANLANLLFTMCLTFCGVILSKESMPKFWLFMYRCNPFTYLVSVVLSVGLANSSVECSDSELLNVVPPAGQTCAEYMREYMNEKGGYLLSELATGACKFCTMSSTNTFLDGVSANFETRWRDIGIFIAYIGFNMMATVVLYYMARVPKGSRRK</sequence>
<protein>
    <submittedName>
        <fullName evidence="11">Pleiotropic drug resistance (PDR) family protein</fullName>
    </submittedName>
</protein>